<reference evidence="2 3" key="1">
    <citation type="journal article" date="2024" name="IMA Fungus">
        <title>IMA Genome - F19 : A genome assembly and annotation guide to empower mycologists, including annotated draft genome sequences of Ceratocystis pirilliformis, Diaporthe australafricana, Fusarium ophioides, Paecilomyces lecythidis, and Sporothrix stenoceras.</title>
        <authorList>
            <person name="Aylward J."/>
            <person name="Wilson A.M."/>
            <person name="Visagie C.M."/>
            <person name="Spraker J."/>
            <person name="Barnes I."/>
            <person name="Buitendag C."/>
            <person name="Ceriani C."/>
            <person name="Del Mar Angel L."/>
            <person name="du Plessis D."/>
            <person name="Fuchs T."/>
            <person name="Gasser K."/>
            <person name="Kramer D."/>
            <person name="Li W."/>
            <person name="Munsamy K."/>
            <person name="Piso A."/>
            <person name="Price J.L."/>
            <person name="Sonnekus B."/>
            <person name="Thomas C."/>
            <person name="van der Nest A."/>
            <person name="van Dijk A."/>
            <person name="van Heerden A."/>
            <person name="van Vuuren N."/>
            <person name="Yilmaz N."/>
            <person name="Duong T.A."/>
            <person name="van der Merwe N.A."/>
            <person name="Wingfield M.J."/>
            <person name="Wingfield B.D."/>
        </authorList>
    </citation>
    <scope>NUCLEOTIDE SEQUENCE [LARGE SCALE GENOMIC DNA]</scope>
    <source>
        <strain evidence="2 3">CMW 12675</strain>
    </source>
</reference>
<feature type="chain" id="PRO_5045713579" evidence="1">
    <location>
        <begin position="17"/>
        <end position="506"/>
    </location>
</feature>
<accession>A0ABR3ZBR5</accession>
<dbReference type="EMBL" id="JAWDJO010000036">
    <property type="protein sequence ID" value="KAL1898111.1"/>
    <property type="molecule type" value="Genomic_DNA"/>
</dbReference>
<gene>
    <name evidence="2" type="ORF">Cpir12675_002060</name>
</gene>
<dbReference type="Proteomes" id="UP001583280">
    <property type="component" value="Unassembled WGS sequence"/>
</dbReference>
<organism evidence="2 3">
    <name type="scientific">Ceratocystis pirilliformis</name>
    <dbReference type="NCBI Taxonomy" id="259994"/>
    <lineage>
        <taxon>Eukaryota</taxon>
        <taxon>Fungi</taxon>
        <taxon>Dikarya</taxon>
        <taxon>Ascomycota</taxon>
        <taxon>Pezizomycotina</taxon>
        <taxon>Sordariomycetes</taxon>
        <taxon>Hypocreomycetidae</taxon>
        <taxon>Microascales</taxon>
        <taxon>Ceratocystidaceae</taxon>
        <taxon>Ceratocystis</taxon>
    </lineage>
</organism>
<keyword evidence="3" id="KW-1185">Reference proteome</keyword>
<evidence type="ECO:0000313" key="3">
    <source>
        <dbReference type="Proteomes" id="UP001583280"/>
    </source>
</evidence>
<keyword evidence="1" id="KW-0732">Signal</keyword>
<name>A0ABR3ZBR5_9PEZI</name>
<feature type="signal peptide" evidence="1">
    <location>
        <begin position="1"/>
        <end position="16"/>
    </location>
</feature>
<proteinExistence type="predicted"/>
<sequence>MRFNPAIVVLAGSAIAAPVIEPSTALGTCLGAPTIPAEGKDLGLGLGDIKEREVAIAELTRRLETSSLSNLTSKAGISLPDDVVDKANKLSANLPDLASVIVGIIINLRESNPLLKNTPLNGVVNLALPIVEGVLSSVNVKSISARELDNRSIELVTSLLSKILGVATGLLGSVTSLGGSGGAGDLLGGLTGGLTGGAGGAGGAGDLLGGLTGGLTGGAGGAGGAGDLLGGLTGGLTGGSGGAGGAGDLLGGLTGGLTGGSGGAGGAGDLLGGLTGGLTGGSGGSDLTSLVTGALDGGSTDGLTSALTGAITKGSGLSAATMLAELPGIGSLPDLTNAESITGNLGNITGSGNSTISTQVLDKIAELIDFSLNGLSTVAAIPESVVPAPLNAPFRALAVELDALKPSVDSLKDILSGTSDLASTSDLTKLYDVLDKVYNGLLKLNDEIIPKSLKPATVTGLAGLLSVIKTVLTVSSGYIATASQAVKNAGGNPKGLTDAMGLIKDN</sequence>
<comment type="caution">
    <text evidence="2">The sequence shown here is derived from an EMBL/GenBank/DDBJ whole genome shotgun (WGS) entry which is preliminary data.</text>
</comment>
<evidence type="ECO:0000313" key="2">
    <source>
        <dbReference type="EMBL" id="KAL1898111.1"/>
    </source>
</evidence>
<evidence type="ECO:0000256" key="1">
    <source>
        <dbReference type="SAM" id="SignalP"/>
    </source>
</evidence>
<protein>
    <submittedName>
        <fullName evidence="2">Uncharacterized protein</fullName>
    </submittedName>
</protein>